<keyword evidence="1 2" id="KW-0732">Signal</keyword>
<name>A0ABU6K803_9RHOO</name>
<reference evidence="3 4" key="1">
    <citation type="submission" date="2024-01" db="EMBL/GenBank/DDBJ databases">
        <title>Uliginosibacterium soil sp. nov.</title>
        <authorList>
            <person name="Lv Y."/>
        </authorList>
    </citation>
    <scope>NUCLEOTIDE SEQUENCE [LARGE SCALE GENOMIC DNA]</scope>
    <source>
        <strain evidence="3 4">H3</strain>
    </source>
</reference>
<dbReference type="NCBIfam" id="TIGR00787">
    <property type="entry name" value="dctP"/>
    <property type="match status" value="1"/>
</dbReference>
<organism evidence="3 4">
    <name type="scientific">Uliginosibacterium silvisoli</name>
    <dbReference type="NCBI Taxonomy" id="3114758"/>
    <lineage>
        <taxon>Bacteria</taxon>
        <taxon>Pseudomonadati</taxon>
        <taxon>Pseudomonadota</taxon>
        <taxon>Betaproteobacteria</taxon>
        <taxon>Rhodocyclales</taxon>
        <taxon>Zoogloeaceae</taxon>
        <taxon>Uliginosibacterium</taxon>
    </lineage>
</organism>
<gene>
    <name evidence="3" type="primary">dctP</name>
    <name evidence="3" type="ORF">VVD49_19475</name>
</gene>
<dbReference type="Proteomes" id="UP001331561">
    <property type="component" value="Unassembled WGS sequence"/>
</dbReference>
<evidence type="ECO:0000313" key="4">
    <source>
        <dbReference type="Proteomes" id="UP001331561"/>
    </source>
</evidence>
<dbReference type="InterPro" id="IPR038404">
    <property type="entry name" value="TRAP_DctP_sf"/>
</dbReference>
<dbReference type="Pfam" id="PF03480">
    <property type="entry name" value="DctP"/>
    <property type="match status" value="1"/>
</dbReference>
<keyword evidence="4" id="KW-1185">Reference proteome</keyword>
<dbReference type="PIRSF" id="PIRSF006470">
    <property type="entry name" value="DctB"/>
    <property type="match status" value="1"/>
</dbReference>
<evidence type="ECO:0000256" key="1">
    <source>
        <dbReference type="ARBA" id="ARBA00022729"/>
    </source>
</evidence>
<accession>A0ABU6K803</accession>
<evidence type="ECO:0000256" key="2">
    <source>
        <dbReference type="SAM" id="SignalP"/>
    </source>
</evidence>
<dbReference type="Gene3D" id="3.40.190.170">
    <property type="entry name" value="Bacterial extracellular solute-binding protein, family 7"/>
    <property type="match status" value="1"/>
</dbReference>
<evidence type="ECO:0000313" key="3">
    <source>
        <dbReference type="EMBL" id="MEC5387923.1"/>
    </source>
</evidence>
<comment type="caution">
    <text evidence="3">The sequence shown here is derived from an EMBL/GenBank/DDBJ whole genome shotgun (WGS) entry which is preliminary data.</text>
</comment>
<protein>
    <submittedName>
        <fullName evidence="3">TRAP transporter substrate-binding protein DctP</fullName>
    </submittedName>
</protein>
<dbReference type="PANTHER" id="PTHR33376:SF2">
    <property type="entry name" value="DICARBOXYLATE-BINDING PERIPLASMIC PROTEIN"/>
    <property type="match status" value="1"/>
</dbReference>
<dbReference type="InterPro" id="IPR004682">
    <property type="entry name" value="TRAP_DctP"/>
</dbReference>
<proteinExistence type="predicted"/>
<dbReference type="NCBIfam" id="NF037995">
    <property type="entry name" value="TRAP_S1"/>
    <property type="match status" value="1"/>
</dbReference>
<dbReference type="InterPro" id="IPR018389">
    <property type="entry name" value="DctP_fam"/>
</dbReference>
<sequence>MRRIAAMAVGLVFYSSAFAATTFVSADVQKPDHPVVKAVEHMSQLLSSRSNGELSVQVKANGELGTEPEVLDKLRKGTLDMARVSLGVLGDSVPSAKLMSLPYLFRSREHLWSVLHGDFGERLDAEVQKSGLVLIMYLDSGTRNFYARKAIRNRDDFKGLKFRVQPSAVYKDLISELGGTPVVLAYDKVGEALNKGEVDGAENNIVSFVSAEHYKYAKFLSLDEHSMVPDVLLMSKKAWARLKPQQQDLLKAASLESEEFMAKLWQEKEREALAFARKNGVTVIGKSQLAMTGIESFATKLYSRYVQDPKDLDTVLQIVSMK</sequence>
<feature type="signal peptide" evidence="2">
    <location>
        <begin position="1"/>
        <end position="19"/>
    </location>
</feature>
<dbReference type="EMBL" id="JAYXHS010000004">
    <property type="protein sequence ID" value="MEC5387923.1"/>
    <property type="molecule type" value="Genomic_DNA"/>
</dbReference>
<dbReference type="PANTHER" id="PTHR33376">
    <property type="match status" value="1"/>
</dbReference>
<feature type="chain" id="PRO_5045293388" evidence="2">
    <location>
        <begin position="20"/>
        <end position="322"/>
    </location>
</feature>